<dbReference type="InterPro" id="IPR000829">
    <property type="entry name" value="DAGK"/>
</dbReference>
<keyword evidence="10 15" id="KW-1133">Transmembrane helix</keyword>
<evidence type="ECO:0000256" key="13">
    <source>
        <dbReference type="ARBA" id="ARBA00023209"/>
    </source>
</evidence>
<keyword evidence="14" id="KW-1208">Phospholipid metabolism</keyword>
<keyword evidence="7" id="KW-0547">Nucleotide-binding</keyword>
<dbReference type="InterPro" id="IPR036945">
    <property type="entry name" value="DAGK_sf"/>
</dbReference>
<gene>
    <name evidence="16" type="ORF">QGN17_00380</name>
</gene>
<evidence type="ECO:0000256" key="8">
    <source>
        <dbReference type="ARBA" id="ARBA00022777"/>
    </source>
</evidence>
<name>A0ABT6MWI9_9SPHN</name>
<feature type="transmembrane region" description="Helical" evidence="15">
    <location>
        <begin position="92"/>
        <end position="113"/>
    </location>
</feature>
<keyword evidence="9" id="KW-0067">ATP-binding</keyword>
<evidence type="ECO:0000256" key="7">
    <source>
        <dbReference type="ARBA" id="ARBA00022741"/>
    </source>
</evidence>
<feature type="transmembrane region" description="Helical" evidence="15">
    <location>
        <begin position="50"/>
        <end position="71"/>
    </location>
</feature>
<keyword evidence="11" id="KW-0443">Lipid metabolism</keyword>
<keyword evidence="17" id="KW-1185">Reference proteome</keyword>
<evidence type="ECO:0000256" key="9">
    <source>
        <dbReference type="ARBA" id="ARBA00022840"/>
    </source>
</evidence>
<comment type="caution">
    <text evidence="16">The sequence shown here is derived from an EMBL/GenBank/DDBJ whole genome shotgun (WGS) entry which is preliminary data.</text>
</comment>
<organism evidence="16 17">
    <name type="scientific">Sphingomonas oryzagri</name>
    <dbReference type="NCBI Taxonomy" id="3042314"/>
    <lineage>
        <taxon>Bacteria</taxon>
        <taxon>Pseudomonadati</taxon>
        <taxon>Pseudomonadota</taxon>
        <taxon>Alphaproteobacteria</taxon>
        <taxon>Sphingomonadales</taxon>
        <taxon>Sphingomonadaceae</taxon>
        <taxon>Sphingomonas</taxon>
    </lineage>
</organism>
<evidence type="ECO:0000256" key="3">
    <source>
        <dbReference type="ARBA" id="ARBA00022475"/>
    </source>
</evidence>
<evidence type="ECO:0000256" key="11">
    <source>
        <dbReference type="ARBA" id="ARBA00023098"/>
    </source>
</evidence>
<protein>
    <submittedName>
        <fullName evidence="16">Diacylglycerol kinase</fullName>
        <ecNumber evidence="16">2.7.1.107</ecNumber>
    </submittedName>
</protein>
<dbReference type="Pfam" id="PF01219">
    <property type="entry name" value="DAGK_prokar"/>
    <property type="match status" value="1"/>
</dbReference>
<proteinExistence type="inferred from homology"/>
<reference evidence="16" key="1">
    <citation type="submission" date="2023-04" db="EMBL/GenBank/DDBJ databases">
        <title>Sphingomonas sp. MAHUQ-71 isolated from rice field.</title>
        <authorList>
            <person name="Huq M.A."/>
        </authorList>
    </citation>
    <scope>NUCLEOTIDE SEQUENCE</scope>
    <source>
        <strain evidence="16">MAHUQ-71</strain>
    </source>
</reference>
<dbReference type="EMBL" id="JARYGZ010000001">
    <property type="protein sequence ID" value="MDH7637172.1"/>
    <property type="molecule type" value="Genomic_DNA"/>
</dbReference>
<keyword evidence="6 15" id="KW-0812">Transmembrane</keyword>
<keyword evidence="5 16" id="KW-0808">Transferase</keyword>
<keyword evidence="13" id="KW-0594">Phospholipid biosynthesis</keyword>
<evidence type="ECO:0000256" key="4">
    <source>
        <dbReference type="ARBA" id="ARBA00022516"/>
    </source>
</evidence>
<keyword evidence="4" id="KW-0444">Lipid biosynthesis</keyword>
<evidence type="ECO:0000256" key="5">
    <source>
        <dbReference type="ARBA" id="ARBA00022679"/>
    </source>
</evidence>
<keyword evidence="12 15" id="KW-0472">Membrane</keyword>
<dbReference type="Proteomes" id="UP001160625">
    <property type="component" value="Unassembled WGS sequence"/>
</dbReference>
<evidence type="ECO:0000256" key="10">
    <source>
        <dbReference type="ARBA" id="ARBA00022989"/>
    </source>
</evidence>
<evidence type="ECO:0000256" key="14">
    <source>
        <dbReference type="ARBA" id="ARBA00023264"/>
    </source>
</evidence>
<feature type="transmembrane region" description="Helical" evidence="15">
    <location>
        <begin position="27"/>
        <end position="44"/>
    </location>
</feature>
<comment type="subcellular location">
    <subcellularLocation>
        <location evidence="1">Cell membrane</location>
        <topology evidence="1">Multi-pass membrane protein</topology>
    </subcellularLocation>
</comment>
<dbReference type="EC" id="2.7.1.107" evidence="16"/>
<evidence type="ECO:0000313" key="17">
    <source>
        <dbReference type="Proteomes" id="UP001160625"/>
    </source>
</evidence>
<sequence length="116" mass="12492">MKNRPFSTRLGFALAGIRACWRTERSFRTHCFCATFAATALFTIQPAPVWWALTGLAVALVLALELINSAIERLIDHLHPDIHPEIGHVKDMAAGAVLTISLGALVIAASLAVTMA</sequence>
<accession>A0ABT6MWI9</accession>
<evidence type="ECO:0000256" key="2">
    <source>
        <dbReference type="ARBA" id="ARBA00005967"/>
    </source>
</evidence>
<evidence type="ECO:0000256" key="15">
    <source>
        <dbReference type="SAM" id="Phobius"/>
    </source>
</evidence>
<dbReference type="RefSeq" id="WP_281042537.1">
    <property type="nucleotide sequence ID" value="NZ_JARYGZ010000001.1"/>
</dbReference>
<evidence type="ECO:0000256" key="1">
    <source>
        <dbReference type="ARBA" id="ARBA00004651"/>
    </source>
</evidence>
<keyword evidence="3" id="KW-1003">Cell membrane</keyword>
<evidence type="ECO:0000256" key="12">
    <source>
        <dbReference type="ARBA" id="ARBA00023136"/>
    </source>
</evidence>
<keyword evidence="8 16" id="KW-0418">Kinase</keyword>
<dbReference type="PANTHER" id="PTHR34299">
    <property type="entry name" value="DIACYLGLYCEROL KINASE"/>
    <property type="match status" value="1"/>
</dbReference>
<evidence type="ECO:0000313" key="16">
    <source>
        <dbReference type="EMBL" id="MDH7637172.1"/>
    </source>
</evidence>
<dbReference type="CDD" id="cd14263">
    <property type="entry name" value="DAGK_IM_like"/>
    <property type="match status" value="1"/>
</dbReference>
<dbReference type="PANTHER" id="PTHR34299:SF1">
    <property type="entry name" value="DIACYLGLYCEROL KINASE"/>
    <property type="match status" value="1"/>
</dbReference>
<comment type="similarity">
    <text evidence="2">Belongs to the bacterial diacylglycerol kinase family.</text>
</comment>
<evidence type="ECO:0000256" key="6">
    <source>
        <dbReference type="ARBA" id="ARBA00022692"/>
    </source>
</evidence>
<dbReference type="GO" id="GO:0004143">
    <property type="term" value="F:ATP-dependent diacylglycerol kinase activity"/>
    <property type="evidence" value="ECO:0007669"/>
    <property type="project" value="UniProtKB-EC"/>
</dbReference>
<dbReference type="Gene3D" id="1.10.287.3610">
    <property type="match status" value="1"/>
</dbReference>